<keyword evidence="3" id="KW-1185">Reference proteome</keyword>
<dbReference type="Proteomes" id="UP001595705">
    <property type="component" value="Unassembled WGS sequence"/>
</dbReference>
<dbReference type="EMBL" id="JBHRYA010000007">
    <property type="protein sequence ID" value="MFC3716821.1"/>
    <property type="molecule type" value="Genomic_DNA"/>
</dbReference>
<accession>A0ABV7XKY9</accession>
<feature type="compositionally biased region" description="Pro residues" evidence="1">
    <location>
        <begin position="47"/>
        <end position="56"/>
    </location>
</feature>
<feature type="region of interest" description="Disordered" evidence="1">
    <location>
        <begin position="39"/>
        <end position="76"/>
    </location>
</feature>
<organism evidence="2 3">
    <name type="scientific">Luteimonas soli</name>
    <dbReference type="NCBI Taxonomy" id="1648966"/>
    <lineage>
        <taxon>Bacteria</taxon>
        <taxon>Pseudomonadati</taxon>
        <taxon>Pseudomonadota</taxon>
        <taxon>Gammaproteobacteria</taxon>
        <taxon>Lysobacterales</taxon>
        <taxon>Lysobacteraceae</taxon>
        <taxon>Luteimonas</taxon>
    </lineage>
</organism>
<evidence type="ECO:0000256" key="1">
    <source>
        <dbReference type="SAM" id="MobiDB-lite"/>
    </source>
</evidence>
<comment type="caution">
    <text evidence="2">The sequence shown here is derived from an EMBL/GenBank/DDBJ whole genome shotgun (WGS) entry which is preliminary data.</text>
</comment>
<name>A0ABV7XKY9_9GAMM</name>
<proteinExistence type="predicted"/>
<evidence type="ECO:0000313" key="3">
    <source>
        <dbReference type="Proteomes" id="UP001595705"/>
    </source>
</evidence>
<protein>
    <submittedName>
        <fullName evidence="2">Uncharacterized protein</fullName>
    </submittedName>
</protein>
<dbReference type="PROSITE" id="PS51257">
    <property type="entry name" value="PROKAR_LIPOPROTEIN"/>
    <property type="match status" value="1"/>
</dbReference>
<dbReference type="RefSeq" id="WP_386744253.1">
    <property type="nucleotide sequence ID" value="NZ_JBHRYA010000007.1"/>
</dbReference>
<reference evidence="3" key="1">
    <citation type="journal article" date="2019" name="Int. J. Syst. Evol. Microbiol.">
        <title>The Global Catalogue of Microorganisms (GCM) 10K type strain sequencing project: providing services to taxonomists for standard genome sequencing and annotation.</title>
        <authorList>
            <consortium name="The Broad Institute Genomics Platform"/>
            <consortium name="The Broad Institute Genome Sequencing Center for Infectious Disease"/>
            <person name="Wu L."/>
            <person name="Ma J."/>
        </authorList>
    </citation>
    <scope>NUCLEOTIDE SEQUENCE [LARGE SCALE GENOMIC DNA]</scope>
    <source>
        <strain evidence="3">KCTC 42441</strain>
    </source>
</reference>
<evidence type="ECO:0000313" key="2">
    <source>
        <dbReference type="EMBL" id="MFC3716821.1"/>
    </source>
</evidence>
<gene>
    <name evidence="2" type="ORF">ACFONC_11730</name>
</gene>
<sequence>MKRTAPSPRASTMRWLTWFLAGLTLVFCVSAMTSCATGTAATRAQPATPPPPPPPGLQANQRTSCPPLPPARSDLAPDLLENHDQVAALYHACSARTDNLQQALAEWRRTAWQWYCSAVAQLGLSTEGCAPHE</sequence>